<sequence length="118" mass="13588">MLKKIRIMFYVQNVETISQFWQEKLGAELIENQPLPKGLSNAILKISGEIEFVIFPRDFIAEVSPEVLDSTPSLMLYREDFEELHERLNPSAELMTVDQTATFNFTDPEGNYFVIAKA</sequence>
<protein>
    <submittedName>
        <fullName evidence="1">Glyoxalase</fullName>
    </submittedName>
</protein>
<comment type="caution">
    <text evidence="1">The sequence shown here is derived from an EMBL/GenBank/DDBJ whole genome shotgun (WGS) entry which is preliminary data.</text>
</comment>
<dbReference type="PANTHER" id="PTHR36437:SF2">
    <property type="entry name" value="GLYOXALASE_BLEOMYCIN RESISTANCE PROTEIN_DIOXYGENASE"/>
    <property type="match status" value="1"/>
</dbReference>
<proteinExistence type="predicted"/>
<name>A0ABS6TDI4_9ENTE</name>
<reference evidence="1 2" key="1">
    <citation type="submission" date="2021-06" db="EMBL/GenBank/DDBJ databases">
        <title>Enterococcus alishanensis sp. nov., a novel lactic acid bacterium isolated from fresh coffee beans.</title>
        <authorList>
            <person name="Chen Y.-S."/>
        </authorList>
    </citation>
    <scope>NUCLEOTIDE SEQUENCE [LARGE SCALE GENOMIC DNA]</scope>
    <source>
        <strain evidence="1 2">ALS3</strain>
    </source>
</reference>
<dbReference type="EMBL" id="JAHUZB010000003">
    <property type="protein sequence ID" value="MBV7390978.1"/>
    <property type="molecule type" value="Genomic_DNA"/>
</dbReference>
<dbReference type="PANTHER" id="PTHR36437">
    <property type="entry name" value="GLYOXALASE/BLEOMYCIN RESISTANCE PROTEIN/DIOXYGENASE"/>
    <property type="match status" value="1"/>
</dbReference>
<evidence type="ECO:0000313" key="2">
    <source>
        <dbReference type="Proteomes" id="UP000774130"/>
    </source>
</evidence>
<dbReference type="Proteomes" id="UP000774130">
    <property type="component" value="Unassembled WGS sequence"/>
</dbReference>
<evidence type="ECO:0000313" key="1">
    <source>
        <dbReference type="EMBL" id="MBV7390978.1"/>
    </source>
</evidence>
<organism evidence="1 2">
    <name type="scientific">Enterococcus alishanensis</name>
    <dbReference type="NCBI Taxonomy" id="1303817"/>
    <lineage>
        <taxon>Bacteria</taxon>
        <taxon>Bacillati</taxon>
        <taxon>Bacillota</taxon>
        <taxon>Bacilli</taxon>
        <taxon>Lactobacillales</taxon>
        <taxon>Enterococcaceae</taxon>
        <taxon>Enterococcus</taxon>
    </lineage>
</organism>
<keyword evidence="2" id="KW-1185">Reference proteome</keyword>
<accession>A0ABS6TDI4</accession>
<gene>
    <name evidence="1" type="ORF">KUA55_09810</name>
</gene>